<dbReference type="AlphaFoldDB" id="A0A3Q0JG30"/>
<reference evidence="2" key="1">
    <citation type="submission" date="2025-08" db="UniProtKB">
        <authorList>
            <consortium name="RefSeq"/>
        </authorList>
    </citation>
    <scope>IDENTIFICATION</scope>
</reference>
<organism evidence="1 2">
    <name type="scientific">Diaphorina citri</name>
    <name type="common">Asian citrus psyllid</name>
    <dbReference type="NCBI Taxonomy" id="121845"/>
    <lineage>
        <taxon>Eukaryota</taxon>
        <taxon>Metazoa</taxon>
        <taxon>Ecdysozoa</taxon>
        <taxon>Arthropoda</taxon>
        <taxon>Hexapoda</taxon>
        <taxon>Insecta</taxon>
        <taxon>Pterygota</taxon>
        <taxon>Neoptera</taxon>
        <taxon>Paraneoptera</taxon>
        <taxon>Hemiptera</taxon>
        <taxon>Sternorrhyncha</taxon>
        <taxon>Psylloidea</taxon>
        <taxon>Psyllidae</taxon>
        <taxon>Diaphorininae</taxon>
        <taxon>Diaphorina</taxon>
    </lineage>
</organism>
<protein>
    <submittedName>
        <fullName evidence="2">Uncharacterized protein LOC113471016</fullName>
    </submittedName>
</protein>
<proteinExistence type="predicted"/>
<dbReference type="PaxDb" id="121845-A0A3Q0JG30"/>
<accession>A0A3Q0JG30</accession>
<evidence type="ECO:0000313" key="1">
    <source>
        <dbReference type="Proteomes" id="UP000079169"/>
    </source>
</evidence>
<keyword evidence="1" id="KW-1185">Reference proteome</keyword>
<dbReference type="KEGG" id="dci:113471016"/>
<sequence>MCCWFVIPKTDIFISKTSFFPFFFFKLFTDFSNFVLCTVCSIGDTDINTTSRHDAEIVAVNGDTNSNTSLRQKSNSDSDVFAEIAALNVKIAGIQVSQNQILDVMTKLLEKFNLQGNQNSADETIFGNSSLQSVLRF</sequence>
<dbReference type="Proteomes" id="UP000079169">
    <property type="component" value="Unplaced"/>
</dbReference>
<evidence type="ECO:0000313" key="2">
    <source>
        <dbReference type="RefSeq" id="XP_026685655.1"/>
    </source>
</evidence>
<dbReference type="RefSeq" id="XP_026685655.1">
    <property type="nucleotide sequence ID" value="XM_026829854.1"/>
</dbReference>
<dbReference type="GeneID" id="113471016"/>
<name>A0A3Q0JG30_DIACI</name>
<gene>
    <name evidence="2" type="primary">LOC113471016</name>
</gene>